<dbReference type="EMBL" id="CAJNBH010000088">
    <property type="protein sequence ID" value="CAE6865191.1"/>
    <property type="molecule type" value="Genomic_DNA"/>
</dbReference>
<proteinExistence type="predicted"/>
<dbReference type="Proteomes" id="UP000673821">
    <property type="component" value="Unassembled WGS sequence"/>
</dbReference>
<accession>A0ABN7NCH8</accession>
<gene>
    <name evidence="2" type="ORF">R69776_08215</name>
</gene>
<organism evidence="2 3">
    <name type="scientific">Paraburkholderia nemoris</name>
    <dbReference type="NCBI Taxonomy" id="2793076"/>
    <lineage>
        <taxon>Bacteria</taxon>
        <taxon>Pseudomonadati</taxon>
        <taxon>Pseudomonadota</taxon>
        <taxon>Betaproteobacteria</taxon>
        <taxon>Burkholderiales</taxon>
        <taxon>Burkholderiaceae</taxon>
        <taxon>Paraburkholderia</taxon>
    </lineage>
</organism>
<sequence>MLDRARDADRHIQLRRNDLAGLADLIVVRYEARIHCRARCAQRCVQLVRQRLQNLRVVLAIAETTATRDDDLRRGQLRTVQLRHFTAHELREARVGCRFDLLNRCAAAFCCHRVEAGRANRDDLDRILRLNRGDSIACIDRALERIGAVHCGDVADLRDVELRGDTRRDVLAVGSRRREDVRVVLRDVHHGCLNVFRQTRFELRGVGQQDLRNTCNLRGGVRCGLRVVTCHQHVDIATNLLRGCNRVQRRGLDRRVVVFSNYQIRHFVRLLTAPWLRSSASRPASSHPAPSHRRSASAAQRLSASSGAASHQHRGLPA</sequence>
<evidence type="ECO:0000256" key="1">
    <source>
        <dbReference type="SAM" id="MobiDB-lite"/>
    </source>
</evidence>
<feature type="region of interest" description="Disordered" evidence="1">
    <location>
        <begin position="279"/>
        <end position="318"/>
    </location>
</feature>
<feature type="compositionally biased region" description="Low complexity" evidence="1">
    <location>
        <begin position="296"/>
        <end position="310"/>
    </location>
</feature>
<comment type="caution">
    <text evidence="2">The sequence shown here is derived from an EMBL/GenBank/DDBJ whole genome shotgun (WGS) entry which is preliminary data.</text>
</comment>
<keyword evidence="3" id="KW-1185">Reference proteome</keyword>
<name>A0ABN7NCH8_9BURK</name>
<reference evidence="2 3" key="1">
    <citation type="submission" date="2021-02" db="EMBL/GenBank/DDBJ databases">
        <authorList>
            <person name="Vanwijnsberghe S."/>
        </authorList>
    </citation>
    <scope>NUCLEOTIDE SEQUENCE [LARGE SCALE GENOMIC DNA]</scope>
    <source>
        <strain evidence="2 3">R-69776</strain>
    </source>
</reference>
<evidence type="ECO:0000313" key="2">
    <source>
        <dbReference type="EMBL" id="CAE6865191.1"/>
    </source>
</evidence>
<evidence type="ECO:0000313" key="3">
    <source>
        <dbReference type="Proteomes" id="UP000673821"/>
    </source>
</evidence>
<protein>
    <submittedName>
        <fullName evidence="2">Uncharacterized protein</fullName>
    </submittedName>
</protein>
<feature type="compositionally biased region" description="Low complexity" evidence="1">
    <location>
        <begin position="279"/>
        <end position="289"/>
    </location>
</feature>